<sequence>MGHAIISHSAAGNKRETKEKYLPRSLSRSFVFGFSLENANILLGLSLPFLADDLCVKLLKWKDLKNRLA</sequence>
<evidence type="ECO:0000313" key="1">
    <source>
        <dbReference type="EMBL" id="KZS00853.1"/>
    </source>
</evidence>
<reference evidence="1 2" key="1">
    <citation type="submission" date="2016-03" db="EMBL/GenBank/DDBJ databases">
        <title>EvidentialGene: Evidence-directed Construction of Genes on Genomes.</title>
        <authorList>
            <person name="Gilbert D.G."/>
            <person name="Choi J.-H."/>
            <person name="Mockaitis K."/>
            <person name="Colbourne J."/>
            <person name="Pfrender M."/>
        </authorList>
    </citation>
    <scope>NUCLEOTIDE SEQUENCE [LARGE SCALE GENOMIC DNA]</scope>
    <source>
        <strain evidence="1 2">Xinb3</strain>
        <tissue evidence="1">Complete organism</tissue>
    </source>
</reference>
<organism evidence="1 2">
    <name type="scientific">Daphnia magna</name>
    <dbReference type="NCBI Taxonomy" id="35525"/>
    <lineage>
        <taxon>Eukaryota</taxon>
        <taxon>Metazoa</taxon>
        <taxon>Ecdysozoa</taxon>
        <taxon>Arthropoda</taxon>
        <taxon>Crustacea</taxon>
        <taxon>Branchiopoda</taxon>
        <taxon>Diplostraca</taxon>
        <taxon>Cladocera</taxon>
        <taxon>Anomopoda</taxon>
        <taxon>Daphniidae</taxon>
        <taxon>Daphnia</taxon>
    </lineage>
</organism>
<evidence type="ECO:0000313" key="2">
    <source>
        <dbReference type="Proteomes" id="UP000076858"/>
    </source>
</evidence>
<dbReference type="Proteomes" id="UP000076858">
    <property type="component" value="Unassembled WGS sequence"/>
</dbReference>
<dbReference type="EMBL" id="LRGB01008313">
    <property type="protein sequence ID" value="KZS00853.1"/>
    <property type="molecule type" value="Genomic_DNA"/>
</dbReference>
<gene>
    <name evidence="1" type="ORF">APZ42_002685</name>
</gene>
<comment type="caution">
    <text evidence="1">The sequence shown here is derived from an EMBL/GenBank/DDBJ whole genome shotgun (WGS) entry which is preliminary data.</text>
</comment>
<accession>A0A164I3Y1</accession>
<dbReference type="AlphaFoldDB" id="A0A164I3Y1"/>
<keyword evidence="2" id="KW-1185">Reference proteome</keyword>
<proteinExistence type="predicted"/>
<protein>
    <submittedName>
        <fullName evidence="1">Uncharacterized protein</fullName>
    </submittedName>
</protein>
<name>A0A164I3Y1_9CRUS</name>